<protein>
    <submittedName>
        <fullName evidence="3">BGBP-like protein</fullName>
    </submittedName>
</protein>
<feature type="domain" description="GH16" evidence="2">
    <location>
        <begin position="86"/>
        <end position="117"/>
    </location>
</feature>
<dbReference type="PANTHER" id="PTHR10963:SF55">
    <property type="entry name" value="GLYCOSIDE HYDROLASE FAMILY 16 PROTEIN"/>
    <property type="match status" value="1"/>
</dbReference>
<organism evidence="3 4">
    <name type="scientific">Mya arenaria</name>
    <name type="common">Soft-shell clam</name>
    <dbReference type="NCBI Taxonomy" id="6604"/>
    <lineage>
        <taxon>Eukaryota</taxon>
        <taxon>Metazoa</taxon>
        <taxon>Spiralia</taxon>
        <taxon>Lophotrochozoa</taxon>
        <taxon>Mollusca</taxon>
        <taxon>Bivalvia</taxon>
        <taxon>Autobranchia</taxon>
        <taxon>Heteroconchia</taxon>
        <taxon>Euheterodonta</taxon>
        <taxon>Imparidentia</taxon>
        <taxon>Neoheterodontei</taxon>
        <taxon>Myida</taxon>
        <taxon>Myoidea</taxon>
        <taxon>Myidae</taxon>
        <taxon>Mya</taxon>
    </lineage>
</organism>
<evidence type="ECO:0000256" key="1">
    <source>
        <dbReference type="ARBA" id="ARBA00006865"/>
    </source>
</evidence>
<keyword evidence="4" id="KW-1185">Reference proteome</keyword>
<dbReference type="Pfam" id="PF00722">
    <property type="entry name" value="Glyco_hydro_16"/>
    <property type="match status" value="1"/>
</dbReference>
<sequence length="211" mass="23703">MDVAKMWGYCTNADRYGCVRHGRDGLLPPVMSGKLKSKKTVTFGEVFARDGAGHDHGRNQIGSTMHWGPDAGQNKFYLTHGDRDDSTYSTQMHTYCVDWTQDHITVSVDGHQVMTTGGNFWQKGGFSGGNIWSSGSNMAPFDQPFYLILNVAIGGTNGFFPDNWSYNTPKPWNNNSPAEGADFWNARHNWQPSWQGDNVAMEIDYIEMNQY</sequence>
<dbReference type="InterPro" id="IPR000757">
    <property type="entry name" value="Beta-glucanase-like"/>
</dbReference>
<comment type="similarity">
    <text evidence="1">Belongs to the glycosyl hydrolase 16 family.</text>
</comment>
<evidence type="ECO:0000313" key="3">
    <source>
        <dbReference type="EMBL" id="WAR12517.1"/>
    </source>
</evidence>
<dbReference type="Gene3D" id="2.60.120.200">
    <property type="match status" value="1"/>
</dbReference>
<evidence type="ECO:0000259" key="2">
    <source>
        <dbReference type="Pfam" id="PF00722"/>
    </source>
</evidence>
<accession>A0ABY7ER96</accession>
<dbReference type="EMBL" id="CP111019">
    <property type="protein sequence ID" value="WAR12517.1"/>
    <property type="molecule type" value="Genomic_DNA"/>
</dbReference>
<dbReference type="Proteomes" id="UP001164746">
    <property type="component" value="Chromosome 8"/>
</dbReference>
<gene>
    <name evidence="3" type="ORF">MAR_026697</name>
</gene>
<evidence type="ECO:0000313" key="4">
    <source>
        <dbReference type="Proteomes" id="UP001164746"/>
    </source>
</evidence>
<dbReference type="InterPro" id="IPR013320">
    <property type="entry name" value="ConA-like_dom_sf"/>
</dbReference>
<reference evidence="3" key="1">
    <citation type="submission" date="2022-11" db="EMBL/GenBank/DDBJ databases">
        <title>Centuries of genome instability and evolution in soft-shell clam transmissible cancer (bioRxiv).</title>
        <authorList>
            <person name="Hart S.F.M."/>
            <person name="Yonemitsu M.A."/>
            <person name="Giersch R.M."/>
            <person name="Beal B.F."/>
            <person name="Arriagada G."/>
            <person name="Davis B.W."/>
            <person name="Ostrander E.A."/>
            <person name="Goff S.P."/>
            <person name="Metzger M.J."/>
        </authorList>
    </citation>
    <scope>NUCLEOTIDE SEQUENCE</scope>
    <source>
        <strain evidence="3">MELC-2E11</strain>
        <tissue evidence="3">Siphon/mantle</tissue>
    </source>
</reference>
<dbReference type="PANTHER" id="PTHR10963">
    <property type="entry name" value="GLYCOSYL HYDROLASE-RELATED"/>
    <property type="match status" value="1"/>
</dbReference>
<dbReference type="SUPFAM" id="SSF49899">
    <property type="entry name" value="Concanavalin A-like lectins/glucanases"/>
    <property type="match status" value="1"/>
</dbReference>
<proteinExistence type="inferred from homology"/>
<name>A0ABY7ER96_MYAAR</name>
<dbReference type="InterPro" id="IPR050546">
    <property type="entry name" value="Glycosyl_Hydrlase_16"/>
</dbReference>